<keyword evidence="1 2" id="KW-0732">Signal</keyword>
<dbReference type="EMBL" id="FOQT01000001">
    <property type="protein sequence ID" value="SFH82172.1"/>
    <property type="molecule type" value="Genomic_DNA"/>
</dbReference>
<dbReference type="Proteomes" id="UP000198931">
    <property type="component" value="Unassembled WGS sequence"/>
</dbReference>
<evidence type="ECO:0000256" key="1">
    <source>
        <dbReference type="ARBA" id="ARBA00022729"/>
    </source>
</evidence>
<dbReference type="Gene3D" id="2.50.20.10">
    <property type="entry name" value="Lipoprotein localisation LolA/LolB/LppX"/>
    <property type="match status" value="1"/>
</dbReference>
<dbReference type="InterPro" id="IPR004564">
    <property type="entry name" value="OM_lipoprot_carrier_LolA-like"/>
</dbReference>
<gene>
    <name evidence="3" type="ORF">SAMN05443292_0281</name>
</gene>
<accession>A0A1I3D626</accession>
<dbReference type="InterPro" id="IPR029046">
    <property type="entry name" value="LolA/LolB/LppX"/>
</dbReference>
<reference evidence="3 4" key="1">
    <citation type="submission" date="2016-10" db="EMBL/GenBank/DDBJ databases">
        <authorList>
            <person name="de Groot N.N."/>
        </authorList>
    </citation>
    <scope>NUCLEOTIDE SEQUENCE [LARGE SCALE GENOMIC DNA]</scope>
    <source>
        <strain evidence="3 4">DSM 26000</strain>
    </source>
</reference>
<dbReference type="SUPFAM" id="SSF89392">
    <property type="entry name" value="Prokaryotic lipoproteins and lipoprotein localization factors"/>
    <property type="match status" value="1"/>
</dbReference>
<dbReference type="CDD" id="cd16325">
    <property type="entry name" value="LolA"/>
    <property type="match status" value="1"/>
</dbReference>
<organism evidence="3 4">
    <name type="scientific">Halpernia frigidisoli</name>
    <dbReference type="NCBI Taxonomy" id="1125876"/>
    <lineage>
        <taxon>Bacteria</taxon>
        <taxon>Pseudomonadati</taxon>
        <taxon>Bacteroidota</taxon>
        <taxon>Flavobacteriia</taxon>
        <taxon>Flavobacteriales</taxon>
        <taxon>Weeksellaceae</taxon>
        <taxon>Chryseobacterium group</taxon>
        <taxon>Halpernia</taxon>
    </lineage>
</organism>
<keyword evidence="4" id="KW-1185">Reference proteome</keyword>
<name>A0A1I3D626_9FLAO</name>
<dbReference type="Pfam" id="PF03548">
    <property type="entry name" value="LolA"/>
    <property type="match status" value="1"/>
</dbReference>
<dbReference type="STRING" id="1125876.SAMN05443292_0281"/>
<evidence type="ECO:0000313" key="3">
    <source>
        <dbReference type="EMBL" id="SFH82172.1"/>
    </source>
</evidence>
<evidence type="ECO:0000313" key="4">
    <source>
        <dbReference type="Proteomes" id="UP000198931"/>
    </source>
</evidence>
<evidence type="ECO:0000256" key="2">
    <source>
        <dbReference type="SAM" id="SignalP"/>
    </source>
</evidence>
<keyword evidence="3" id="KW-0449">Lipoprotein</keyword>
<proteinExistence type="predicted"/>
<protein>
    <submittedName>
        <fullName evidence="3">Outer membrane lipoprotein-sorting protein</fullName>
    </submittedName>
</protein>
<dbReference type="AlphaFoldDB" id="A0A1I3D626"/>
<feature type="chain" id="PRO_5011600947" evidence="2">
    <location>
        <begin position="28"/>
        <end position="218"/>
    </location>
</feature>
<dbReference type="RefSeq" id="WP_394333969.1">
    <property type="nucleotide sequence ID" value="NZ_FOQT01000001.1"/>
</dbReference>
<sequence>MKPKIMRFLNKITLSIFALSFAGFATAQKIDAKSKSLLDAVTKNYKSDQNSYFKFIYGSGNGKVTKTEPGIFYSQSDKYKLKIMGSEQIFDGSKIYNISEADHEVTIAKPNGDEAMFSPLNYLESYNKNYNVKYVGKIAVNGISADKIQLTPTKNNGLKYVYLYVNSGKNQLVKLEQFSKDNNISVIAITDYKENQKLASDMFSFNKNNYKNYIITEL</sequence>
<feature type="signal peptide" evidence="2">
    <location>
        <begin position="1"/>
        <end position="27"/>
    </location>
</feature>